<dbReference type="InterPro" id="IPR002401">
    <property type="entry name" value="Cyt_P450_E_grp-I"/>
</dbReference>
<dbReference type="EMBL" id="MU005592">
    <property type="protein sequence ID" value="KAF2681173.1"/>
    <property type="molecule type" value="Genomic_DNA"/>
</dbReference>
<dbReference type="SUPFAM" id="SSF48264">
    <property type="entry name" value="Cytochrome P450"/>
    <property type="match status" value="1"/>
</dbReference>
<gene>
    <name evidence="2" type="ORF">K458DRAFT_444751</name>
</gene>
<dbReference type="PANTHER" id="PTHR24305:SF226">
    <property type="entry name" value="CYTOCHROME P450 MONOOXYGENASE"/>
    <property type="match status" value="1"/>
</dbReference>
<dbReference type="OrthoDB" id="1470350at2759"/>
<name>A0A6G1IT95_9PLEO</name>
<dbReference type="Gene3D" id="1.10.630.10">
    <property type="entry name" value="Cytochrome P450"/>
    <property type="match status" value="2"/>
</dbReference>
<dbReference type="InterPro" id="IPR050121">
    <property type="entry name" value="Cytochrome_P450_monoxygenase"/>
</dbReference>
<evidence type="ECO:0000313" key="2">
    <source>
        <dbReference type="EMBL" id="KAF2681173.1"/>
    </source>
</evidence>
<dbReference type="GO" id="GO:0016705">
    <property type="term" value="F:oxidoreductase activity, acting on paired donors, with incorporation or reduction of molecular oxygen"/>
    <property type="evidence" value="ECO:0007669"/>
    <property type="project" value="InterPro"/>
</dbReference>
<dbReference type="InterPro" id="IPR036396">
    <property type="entry name" value="Cyt_P450_sf"/>
</dbReference>
<comment type="cofactor">
    <cofactor evidence="1">
        <name>heme</name>
        <dbReference type="ChEBI" id="CHEBI:30413"/>
    </cofactor>
</comment>
<organism evidence="2 3">
    <name type="scientific">Lentithecium fluviatile CBS 122367</name>
    <dbReference type="NCBI Taxonomy" id="1168545"/>
    <lineage>
        <taxon>Eukaryota</taxon>
        <taxon>Fungi</taxon>
        <taxon>Dikarya</taxon>
        <taxon>Ascomycota</taxon>
        <taxon>Pezizomycotina</taxon>
        <taxon>Dothideomycetes</taxon>
        <taxon>Pleosporomycetidae</taxon>
        <taxon>Pleosporales</taxon>
        <taxon>Massarineae</taxon>
        <taxon>Lentitheciaceae</taxon>
        <taxon>Lentithecium</taxon>
    </lineage>
</organism>
<keyword evidence="1" id="KW-0349">Heme</keyword>
<accession>A0A6G1IT95</accession>
<dbReference type="GO" id="GO:0020037">
    <property type="term" value="F:heme binding"/>
    <property type="evidence" value="ECO:0007669"/>
    <property type="project" value="InterPro"/>
</dbReference>
<proteinExistence type="predicted"/>
<protein>
    <submittedName>
        <fullName evidence="2">Cytochrome P450</fullName>
    </submittedName>
</protein>
<sequence>MHQRRRITVRYYNLFFHPLAKTPGPLLARMSTIPSFYHACKGDRHVWIWQKFQIYGDTFRATPNQVLFNNTRTYADIHGYRAEIACSSFYTAWKRDKDDDTMINVTDTALHMRKRKLVQLIELLCEGSDPDTWSASRNMATWAVSSSREDMLQFLLNAIDPETKQPAFSKRNELEAETRSLLLAGTDTSSLTITALFFYLSQYPRVLAKATAEVRSVFSSADEIVLGTALSSCKYLRACIDETLRMSHPAPSELPRQILAGGAEIDGHTYPARTEVGCAAWSMGRDESMYGDVNKYRPERWIPSADPDWEAEVRALKKSFHPFSMGRMNCTGQRLAVLELMLVSARTIWATDFRLAPGFSNGEGSPGMGWGQRLRGVYVYKDAYLTLKDGPVLQFKPRAL</sequence>
<dbReference type="PRINTS" id="PR00463">
    <property type="entry name" value="EP450I"/>
</dbReference>
<dbReference type="Proteomes" id="UP000799291">
    <property type="component" value="Unassembled WGS sequence"/>
</dbReference>
<dbReference type="GO" id="GO:0004497">
    <property type="term" value="F:monooxygenase activity"/>
    <property type="evidence" value="ECO:0007669"/>
    <property type="project" value="UniProtKB-KW"/>
</dbReference>
<keyword evidence="3" id="KW-1185">Reference proteome</keyword>
<dbReference type="PRINTS" id="PR00385">
    <property type="entry name" value="P450"/>
</dbReference>
<evidence type="ECO:0000313" key="3">
    <source>
        <dbReference type="Proteomes" id="UP000799291"/>
    </source>
</evidence>
<reference evidence="2" key="1">
    <citation type="journal article" date="2020" name="Stud. Mycol.">
        <title>101 Dothideomycetes genomes: a test case for predicting lifestyles and emergence of pathogens.</title>
        <authorList>
            <person name="Haridas S."/>
            <person name="Albert R."/>
            <person name="Binder M."/>
            <person name="Bloem J."/>
            <person name="Labutti K."/>
            <person name="Salamov A."/>
            <person name="Andreopoulos B."/>
            <person name="Baker S."/>
            <person name="Barry K."/>
            <person name="Bills G."/>
            <person name="Bluhm B."/>
            <person name="Cannon C."/>
            <person name="Castanera R."/>
            <person name="Culley D."/>
            <person name="Daum C."/>
            <person name="Ezra D."/>
            <person name="Gonzalez J."/>
            <person name="Henrissat B."/>
            <person name="Kuo A."/>
            <person name="Liang C."/>
            <person name="Lipzen A."/>
            <person name="Lutzoni F."/>
            <person name="Magnuson J."/>
            <person name="Mondo S."/>
            <person name="Nolan M."/>
            <person name="Ohm R."/>
            <person name="Pangilinan J."/>
            <person name="Park H.-J."/>
            <person name="Ramirez L."/>
            <person name="Alfaro M."/>
            <person name="Sun H."/>
            <person name="Tritt A."/>
            <person name="Yoshinaga Y."/>
            <person name="Zwiers L.-H."/>
            <person name="Turgeon B."/>
            <person name="Goodwin S."/>
            <person name="Spatafora J."/>
            <person name="Crous P."/>
            <person name="Grigoriev I."/>
        </authorList>
    </citation>
    <scope>NUCLEOTIDE SEQUENCE</scope>
    <source>
        <strain evidence="2">CBS 122367</strain>
    </source>
</reference>
<dbReference type="InterPro" id="IPR001128">
    <property type="entry name" value="Cyt_P450"/>
</dbReference>
<dbReference type="AlphaFoldDB" id="A0A6G1IT95"/>
<feature type="binding site" description="axial binding residue" evidence="1">
    <location>
        <position position="330"/>
    </location>
    <ligand>
        <name>heme</name>
        <dbReference type="ChEBI" id="CHEBI:30413"/>
    </ligand>
    <ligandPart>
        <name>Fe</name>
        <dbReference type="ChEBI" id="CHEBI:18248"/>
    </ligandPart>
</feature>
<dbReference type="PANTHER" id="PTHR24305">
    <property type="entry name" value="CYTOCHROME P450"/>
    <property type="match status" value="1"/>
</dbReference>
<keyword evidence="1" id="KW-0408">Iron</keyword>
<keyword evidence="1" id="KW-0479">Metal-binding</keyword>
<dbReference type="GO" id="GO:0005506">
    <property type="term" value="F:iron ion binding"/>
    <property type="evidence" value="ECO:0007669"/>
    <property type="project" value="InterPro"/>
</dbReference>
<evidence type="ECO:0000256" key="1">
    <source>
        <dbReference type="PIRSR" id="PIRSR602401-1"/>
    </source>
</evidence>
<dbReference type="Pfam" id="PF00067">
    <property type="entry name" value="p450"/>
    <property type="match status" value="1"/>
</dbReference>